<dbReference type="EMBL" id="CP032148">
    <property type="protein sequence ID" value="QSD62435.1"/>
    <property type="molecule type" value="Genomic_DNA"/>
</dbReference>
<dbReference type="Proteomes" id="UP000663552">
    <property type="component" value="Chromosome"/>
</dbReference>
<protein>
    <recommendedName>
        <fullName evidence="3">Thioesterase domain-containing protein</fullName>
    </recommendedName>
</protein>
<dbReference type="InterPro" id="IPR029069">
    <property type="entry name" value="HotDog_dom_sf"/>
</dbReference>
<feature type="domain" description="Thioesterase" evidence="3">
    <location>
        <begin position="44"/>
        <end position="119"/>
    </location>
</feature>
<proteinExistence type="inferred from homology"/>
<dbReference type="SUPFAM" id="SSF54637">
    <property type="entry name" value="Thioesterase/thiol ester dehydrase-isomerase"/>
    <property type="match status" value="1"/>
</dbReference>
<accession>A0A896T8V1</accession>
<dbReference type="PANTHER" id="PTHR43240">
    <property type="entry name" value="1,4-DIHYDROXY-2-NAPHTHOYL-COA THIOESTERASE 1"/>
    <property type="match status" value="1"/>
</dbReference>
<dbReference type="PANTHER" id="PTHR43240:SF5">
    <property type="entry name" value="1,4-DIHYDROXY-2-NAPHTHOYL-COA THIOESTERASE 1"/>
    <property type="match status" value="1"/>
</dbReference>
<sequence length="149" mass="16501">MNMIDQLNITDFQVFTDENSDKSVSKIYKFTSKMLLSDFHAQPHGFLNGGASLALAEITAGMASNAIGSGQYFALGQSINANHLNPKKCEGFVNVRGLLLKNGKRNHVWEIKITDENETIISQITVVNALVPQKNSDYLSEFFYAIPND</sequence>
<evidence type="ECO:0000313" key="5">
    <source>
        <dbReference type="Proteomes" id="UP000663552"/>
    </source>
</evidence>
<dbReference type="InterPro" id="IPR006683">
    <property type="entry name" value="Thioestr_dom"/>
</dbReference>
<comment type="similarity">
    <text evidence="1">Belongs to the thioesterase PaaI family.</text>
</comment>
<dbReference type="GO" id="GO:0005829">
    <property type="term" value="C:cytosol"/>
    <property type="evidence" value="ECO:0007669"/>
    <property type="project" value="TreeGrafter"/>
</dbReference>
<organism evidence="4 5">
    <name type="scientific">Lactococcus lactis subsp. cremoris</name>
    <name type="common">Streptococcus cremoris</name>
    <dbReference type="NCBI Taxonomy" id="1359"/>
    <lineage>
        <taxon>Bacteria</taxon>
        <taxon>Bacillati</taxon>
        <taxon>Bacillota</taxon>
        <taxon>Bacilli</taxon>
        <taxon>Lactobacillales</taxon>
        <taxon>Streptococcaceae</taxon>
        <taxon>Lactococcus</taxon>
    </lineage>
</organism>
<evidence type="ECO:0000313" key="4">
    <source>
        <dbReference type="EMBL" id="QSD62435.1"/>
    </source>
</evidence>
<dbReference type="Pfam" id="PF03061">
    <property type="entry name" value="4HBT"/>
    <property type="match status" value="1"/>
</dbReference>
<dbReference type="RefSeq" id="WP_205536482.1">
    <property type="nucleotide sequence ID" value="NZ_CP032148.2"/>
</dbReference>
<gene>
    <name evidence="4" type="ORF">LL1196_0788</name>
</gene>
<evidence type="ECO:0000256" key="1">
    <source>
        <dbReference type="ARBA" id="ARBA00008324"/>
    </source>
</evidence>
<dbReference type="Gene3D" id="3.10.129.10">
    <property type="entry name" value="Hotdog Thioesterase"/>
    <property type="match status" value="1"/>
</dbReference>
<evidence type="ECO:0000256" key="2">
    <source>
        <dbReference type="ARBA" id="ARBA00022801"/>
    </source>
</evidence>
<dbReference type="AlphaFoldDB" id="A0A896T8V1"/>
<dbReference type="GO" id="GO:0061522">
    <property type="term" value="F:1,4-dihydroxy-2-naphthoyl-CoA thioesterase activity"/>
    <property type="evidence" value="ECO:0007669"/>
    <property type="project" value="TreeGrafter"/>
</dbReference>
<evidence type="ECO:0000259" key="3">
    <source>
        <dbReference type="Pfam" id="PF03061"/>
    </source>
</evidence>
<dbReference type="CDD" id="cd03443">
    <property type="entry name" value="PaaI_thioesterase"/>
    <property type="match status" value="1"/>
</dbReference>
<name>A0A896T8V1_LACLC</name>
<reference evidence="4" key="1">
    <citation type="journal article" date="2020" name="Mol. Microbiol.">
        <title>The CWPS Rubik's cube: Linking diversity of cell wall polysaccharide structures with the encoded biosynthetic machinery of selected Lactococcus lactis strains.</title>
        <authorList>
            <person name="Mahony J."/>
            <person name="Frantzen C."/>
            <person name="Vinogradov E."/>
            <person name="Sadovskaya I."/>
            <person name="Theodorou I."/>
            <person name="Kelleher P."/>
            <person name="Chapot-Chartier M.P."/>
            <person name="Cambillau C."/>
            <person name="Holo H."/>
            <person name="van Sinderen D."/>
        </authorList>
    </citation>
    <scope>NUCLEOTIDE SEQUENCE</scope>
    <source>
        <strain evidence="4">1196</strain>
    </source>
</reference>
<keyword evidence="2" id="KW-0378">Hydrolase</keyword>
<dbReference type="NCBIfam" id="TIGR00369">
    <property type="entry name" value="unchar_dom_1"/>
    <property type="match status" value="1"/>
</dbReference>
<dbReference type="InterPro" id="IPR003736">
    <property type="entry name" value="PAAI_dom"/>
</dbReference>